<evidence type="ECO:0000313" key="3">
    <source>
        <dbReference type="Proteomes" id="UP000054217"/>
    </source>
</evidence>
<dbReference type="OrthoDB" id="10408937at2759"/>
<dbReference type="InParanoid" id="A0A0C3PLE6"/>
<name>A0A0C3PLE6_PISTI</name>
<organism evidence="2 3">
    <name type="scientific">Pisolithus tinctorius Marx 270</name>
    <dbReference type="NCBI Taxonomy" id="870435"/>
    <lineage>
        <taxon>Eukaryota</taxon>
        <taxon>Fungi</taxon>
        <taxon>Dikarya</taxon>
        <taxon>Basidiomycota</taxon>
        <taxon>Agaricomycotina</taxon>
        <taxon>Agaricomycetes</taxon>
        <taxon>Agaricomycetidae</taxon>
        <taxon>Boletales</taxon>
        <taxon>Sclerodermatineae</taxon>
        <taxon>Pisolithaceae</taxon>
        <taxon>Pisolithus</taxon>
    </lineage>
</organism>
<keyword evidence="3" id="KW-1185">Reference proteome</keyword>
<proteinExistence type="predicted"/>
<sequence>MSANHAPRLSQPIHASTPDPAEAEKASLREQLVAASAGLVAEAKCVPDDWEDMQEEKTIWLRCWEEKMVVLMPLVEQGKMLGVSMQVDAEDAPALAEANDLYEQWTMEEAEACTKAEQDVQMGEEAVVELGDDGTTVTESDDEEQPKAVKASPSKQTNGDDDDDDDDDIVEVVETHGHGKGKVPVHGGVSGKAVTELLQALGMVRAKVVAAHAVNLHLQVHIKQLAEALAEHGIE</sequence>
<reference evidence="3" key="2">
    <citation type="submission" date="2015-01" db="EMBL/GenBank/DDBJ databases">
        <title>Evolutionary Origins and Diversification of the Mycorrhizal Mutualists.</title>
        <authorList>
            <consortium name="DOE Joint Genome Institute"/>
            <consortium name="Mycorrhizal Genomics Consortium"/>
            <person name="Kohler A."/>
            <person name="Kuo A."/>
            <person name="Nagy L.G."/>
            <person name="Floudas D."/>
            <person name="Copeland A."/>
            <person name="Barry K.W."/>
            <person name="Cichocki N."/>
            <person name="Veneault-Fourrey C."/>
            <person name="LaButti K."/>
            <person name="Lindquist E.A."/>
            <person name="Lipzen A."/>
            <person name="Lundell T."/>
            <person name="Morin E."/>
            <person name="Murat C."/>
            <person name="Riley R."/>
            <person name="Ohm R."/>
            <person name="Sun H."/>
            <person name="Tunlid A."/>
            <person name="Henrissat B."/>
            <person name="Grigoriev I.V."/>
            <person name="Hibbett D.S."/>
            <person name="Martin F."/>
        </authorList>
    </citation>
    <scope>NUCLEOTIDE SEQUENCE [LARGE SCALE GENOMIC DNA]</scope>
    <source>
        <strain evidence="3">Marx 270</strain>
    </source>
</reference>
<feature type="region of interest" description="Disordered" evidence="1">
    <location>
        <begin position="1"/>
        <end position="25"/>
    </location>
</feature>
<dbReference type="Proteomes" id="UP000054217">
    <property type="component" value="Unassembled WGS sequence"/>
</dbReference>
<evidence type="ECO:0000313" key="2">
    <source>
        <dbReference type="EMBL" id="KIO09546.1"/>
    </source>
</evidence>
<accession>A0A0C3PLE6</accession>
<reference evidence="2 3" key="1">
    <citation type="submission" date="2014-04" db="EMBL/GenBank/DDBJ databases">
        <authorList>
            <consortium name="DOE Joint Genome Institute"/>
            <person name="Kuo A."/>
            <person name="Kohler A."/>
            <person name="Costa M.D."/>
            <person name="Nagy L.G."/>
            <person name="Floudas D."/>
            <person name="Copeland A."/>
            <person name="Barry K.W."/>
            <person name="Cichocki N."/>
            <person name="Veneault-Fourrey C."/>
            <person name="LaButti K."/>
            <person name="Lindquist E.A."/>
            <person name="Lipzen A."/>
            <person name="Lundell T."/>
            <person name="Morin E."/>
            <person name="Murat C."/>
            <person name="Sun H."/>
            <person name="Tunlid A."/>
            <person name="Henrissat B."/>
            <person name="Grigoriev I.V."/>
            <person name="Hibbett D.S."/>
            <person name="Martin F."/>
            <person name="Nordberg H.P."/>
            <person name="Cantor M.N."/>
            <person name="Hua S.X."/>
        </authorList>
    </citation>
    <scope>NUCLEOTIDE SEQUENCE [LARGE SCALE GENOMIC DNA]</scope>
    <source>
        <strain evidence="2 3">Marx 270</strain>
    </source>
</reference>
<feature type="region of interest" description="Disordered" evidence="1">
    <location>
        <begin position="131"/>
        <end position="167"/>
    </location>
</feature>
<dbReference type="AlphaFoldDB" id="A0A0C3PLE6"/>
<protein>
    <submittedName>
        <fullName evidence="2">Uncharacterized protein</fullName>
    </submittedName>
</protein>
<evidence type="ECO:0000256" key="1">
    <source>
        <dbReference type="SAM" id="MobiDB-lite"/>
    </source>
</evidence>
<gene>
    <name evidence="2" type="ORF">M404DRAFT_22047</name>
</gene>
<dbReference type="EMBL" id="KN831954">
    <property type="protein sequence ID" value="KIO09546.1"/>
    <property type="molecule type" value="Genomic_DNA"/>
</dbReference>
<dbReference type="HOGENOM" id="CLU_043974_0_0_1"/>